<reference evidence="2" key="2">
    <citation type="journal article" date="2021" name="PeerJ">
        <title>Extensive microbial diversity within the chicken gut microbiome revealed by metagenomics and culture.</title>
        <authorList>
            <person name="Gilroy R."/>
            <person name="Ravi A."/>
            <person name="Getino M."/>
            <person name="Pursley I."/>
            <person name="Horton D.L."/>
            <person name="Alikhan N.F."/>
            <person name="Baker D."/>
            <person name="Gharbi K."/>
            <person name="Hall N."/>
            <person name="Watson M."/>
            <person name="Adriaenssens E.M."/>
            <person name="Foster-Nyarko E."/>
            <person name="Jarju S."/>
            <person name="Secka A."/>
            <person name="Antonio M."/>
            <person name="Oren A."/>
            <person name="Chaudhuri R.R."/>
            <person name="La Ragione R."/>
            <person name="Hildebrand F."/>
            <person name="Pallen M.J."/>
        </authorList>
    </citation>
    <scope>NUCLEOTIDE SEQUENCE</scope>
    <source>
        <strain evidence="2">CHK154-7741</strain>
    </source>
</reference>
<dbReference type="EMBL" id="DVOD01000060">
    <property type="protein sequence ID" value="HIU93173.1"/>
    <property type="molecule type" value="Genomic_DNA"/>
</dbReference>
<keyword evidence="1" id="KW-0812">Transmembrane</keyword>
<name>A0A9D1SRL2_9CLOT</name>
<evidence type="ECO:0000313" key="3">
    <source>
        <dbReference type="Proteomes" id="UP000886748"/>
    </source>
</evidence>
<evidence type="ECO:0000256" key="1">
    <source>
        <dbReference type="SAM" id="Phobius"/>
    </source>
</evidence>
<reference evidence="2" key="1">
    <citation type="submission" date="2020-10" db="EMBL/GenBank/DDBJ databases">
        <authorList>
            <person name="Gilroy R."/>
        </authorList>
    </citation>
    <scope>NUCLEOTIDE SEQUENCE</scope>
    <source>
        <strain evidence="2">CHK154-7741</strain>
    </source>
</reference>
<feature type="transmembrane region" description="Helical" evidence="1">
    <location>
        <begin position="155"/>
        <end position="177"/>
    </location>
</feature>
<keyword evidence="1" id="KW-1133">Transmembrane helix</keyword>
<dbReference type="Proteomes" id="UP000886748">
    <property type="component" value="Unassembled WGS sequence"/>
</dbReference>
<protein>
    <submittedName>
        <fullName evidence="2">Uncharacterized protein</fullName>
    </submittedName>
</protein>
<sequence length="187" mass="21202">MNVTPVQKTLINIRKVASNPKFAEFARSTVCAIAVETTLKASGRPAFIYYDKHANKQSKKYAATKELLYQTFCLGLYLSLIKPFSKKTYGFLSKKLAAKNPEDKRRLDLFDNFQNKINTAKDKTTKNKLENQLSHLLHTNKDYHFGKGLKEFSSIASTVFILALCAPILSQIILHPVMDAIFKNPKK</sequence>
<comment type="caution">
    <text evidence="2">The sequence shown here is derived from an EMBL/GenBank/DDBJ whole genome shotgun (WGS) entry which is preliminary data.</text>
</comment>
<evidence type="ECO:0000313" key="2">
    <source>
        <dbReference type="EMBL" id="HIU93173.1"/>
    </source>
</evidence>
<organism evidence="2 3">
    <name type="scientific">Candidatus Limenecus avicola</name>
    <dbReference type="NCBI Taxonomy" id="2840847"/>
    <lineage>
        <taxon>Bacteria</taxon>
        <taxon>Bacillati</taxon>
        <taxon>Bacillota</taxon>
        <taxon>Clostridia</taxon>
        <taxon>Eubacteriales</taxon>
        <taxon>Clostridiaceae</taxon>
        <taxon>Clostridiaceae incertae sedis</taxon>
        <taxon>Candidatus Limenecus</taxon>
    </lineage>
</organism>
<dbReference type="AlphaFoldDB" id="A0A9D1SRL2"/>
<accession>A0A9D1SRL2</accession>
<gene>
    <name evidence="2" type="ORF">IAD26_08595</name>
</gene>
<keyword evidence="1" id="KW-0472">Membrane</keyword>
<proteinExistence type="predicted"/>